<evidence type="ECO:0000313" key="6">
    <source>
        <dbReference type="Proteomes" id="UP001309876"/>
    </source>
</evidence>
<sequence>MSTSTDPEHFFQTSTSLAENDRKRRKAANTHGQPAKSRSKLLAISVDTFLDPSGSSALIAEADGNVSIFNLSINEFVRIGQNAPAPITCIQSYAGRTSIDNDSVSSFIFAGGWNKHITSFDITGLDFVNPTSPPQSTFKAHDDFLKCLLVAQAPDKKMVLLSGGADGVLNIWTFTGQRLASLKPQCRGIEDIALDPLSTHDAPRIFFSTSQREIFHFTLPASLRMAQTQLSQPIVQHETSVYKLEFDNDGDLWTASADKTAKRLNRENGFIADTTLVHPDFVRDIVVYDSSSLVITACRDEDIRVWNTGSGQLLHVFTGHFEEVTGLAIANHTLLSVSIDATIRRWSLAPQDLRKAVEEAKNPHLLAEEPEPKNDFSGLTEEEEAELRAMMEDEEADSLEKMAMNEQ</sequence>
<feature type="compositionally biased region" description="Basic and acidic residues" evidence="4">
    <location>
        <begin position="361"/>
        <end position="374"/>
    </location>
</feature>
<evidence type="ECO:0000256" key="2">
    <source>
        <dbReference type="ARBA" id="ARBA00022737"/>
    </source>
</evidence>
<dbReference type="Pfam" id="PF00400">
    <property type="entry name" value="WD40"/>
    <property type="match status" value="3"/>
</dbReference>
<evidence type="ECO:0000256" key="1">
    <source>
        <dbReference type="ARBA" id="ARBA00022574"/>
    </source>
</evidence>
<dbReference type="Gene3D" id="2.130.10.10">
    <property type="entry name" value="YVTN repeat-like/Quinoprotein amine dehydrogenase"/>
    <property type="match status" value="2"/>
</dbReference>
<keyword evidence="2" id="KW-0677">Repeat</keyword>
<dbReference type="PANTHER" id="PTHR19857">
    <property type="entry name" value="MITOCHONDRIAL DIVISION PROTEIN 1-RELATED"/>
    <property type="match status" value="1"/>
</dbReference>
<dbReference type="FunFam" id="2.130.10.10:FF:001196">
    <property type="entry name" value="WD repeat protein (AFU_orthologue AFUA_1G12380)"/>
    <property type="match status" value="1"/>
</dbReference>
<dbReference type="InterPro" id="IPR001680">
    <property type="entry name" value="WD40_rpt"/>
</dbReference>
<evidence type="ECO:0000313" key="5">
    <source>
        <dbReference type="EMBL" id="KAK5087940.1"/>
    </source>
</evidence>
<name>A0AAN7Y7V0_9EURO</name>
<dbReference type="EMBL" id="JAVRRJ010000002">
    <property type="protein sequence ID" value="KAK5087940.1"/>
    <property type="molecule type" value="Genomic_DNA"/>
</dbReference>
<dbReference type="PROSITE" id="PS50082">
    <property type="entry name" value="WD_REPEATS_2"/>
    <property type="match status" value="2"/>
</dbReference>
<dbReference type="SUPFAM" id="SSF50978">
    <property type="entry name" value="WD40 repeat-like"/>
    <property type="match status" value="1"/>
</dbReference>
<proteinExistence type="predicted"/>
<dbReference type="InterPro" id="IPR036322">
    <property type="entry name" value="WD40_repeat_dom_sf"/>
</dbReference>
<dbReference type="InterPro" id="IPR015943">
    <property type="entry name" value="WD40/YVTN_repeat-like_dom_sf"/>
</dbReference>
<evidence type="ECO:0000256" key="3">
    <source>
        <dbReference type="PROSITE-ProRule" id="PRU00221"/>
    </source>
</evidence>
<feature type="repeat" description="WD" evidence="3">
    <location>
        <begin position="317"/>
        <end position="356"/>
    </location>
</feature>
<accession>A0AAN7Y7V0</accession>
<evidence type="ECO:0000256" key="4">
    <source>
        <dbReference type="SAM" id="MobiDB-lite"/>
    </source>
</evidence>
<feature type="repeat" description="WD" evidence="3">
    <location>
        <begin position="275"/>
        <end position="316"/>
    </location>
</feature>
<dbReference type="AlphaFoldDB" id="A0AAN7Y7V0"/>
<keyword evidence="6" id="KW-1185">Reference proteome</keyword>
<dbReference type="SMART" id="SM00320">
    <property type="entry name" value="WD40"/>
    <property type="match status" value="5"/>
</dbReference>
<feature type="region of interest" description="Disordered" evidence="4">
    <location>
        <begin position="1"/>
        <end position="36"/>
    </location>
</feature>
<reference evidence="5 6" key="1">
    <citation type="submission" date="2023-08" db="EMBL/GenBank/DDBJ databases">
        <title>Black Yeasts Isolated from many extreme environments.</title>
        <authorList>
            <person name="Coleine C."/>
            <person name="Stajich J.E."/>
            <person name="Selbmann L."/>
        </authorList>
    </citation>
    <scope>NUCLEOTIDE SEQUENCE [LARGE SCALE GENOMIC DNA]</scope>
    <source>
        <strain evidence="5 6">CCFEE 5910</strain>
    </source>
</reference>
<dbReference type="InterPro" id="IPR051179">
    <property type="entry name" value="WD_repeat_multifunction"/>
</dbReference>
<protein>
    <submittedName>
        <fullName evidence="5">Uncharacterized protein</fullName>
    </submittedName>
</protein>
<gene>
    <name evidence="5" type="ORF">LTR05_002156</name>
</gene>
<organism evidence="5 6">
    <name type="scientific">Lithohypha guttulata</name>
    <dbReference type="NCBI Taxonomy" id="1690604"/>
    <lineage>
        <taxon>Eukaryota</taxon>
        <taxon>Fungi</taxon>
        <taxon>Dikarya</taxon>
        <taxon>Ascomycota</taxon>
        <taxon>Pezizomycotina</taxon>
        <taxon>Eurotiomycetes</taxon>
        <taxon>Chaetothyriomycetidae</taxon>
        <taxon>Chaetothyriales</taxon>
        <taxon>Trichomeriaceae</taxon>
        <taxon>Lithohypha</taxon>
    </lineage>
</organism>
<feature type="region of interest" description="Disordered" evidence="4">
    <location>
        <begin position="361"/>
        <end position="386"/>
    </location>
</feature>
<keyword evidence="1 3" id="KW-0853">WD repeat</keyword>
<dbReference type="Proteomes" id="UP001309876">
    <property type="component" value="Unassembled WGS sequence"/>
</dbReference>
<comment type="caution">
    <text evidence="5">The sequence shown here is derived from an EMBL/GenBank/DDBJ whole genome shotgun (WGS) entry which is preliminary data.</text>
</comment>
<feature type="compositionally biased region" description="Polar residues" evidence="4">
    <location>
        <begin position="1"/>
        <end position="18"/>
    </location>
</feature>